<dbReference type="SMART" id="SM00254">
    <property type="entry name" value="ShKT"/>
    <property type="match status" value="1"/>
</dbReference>
<dbReference type="InterPro" id="IPR001304">
    <property type="entry name" value="C-type_lectin-like"/>
</dbReference>
<dbReference type="InterPro" id="IPR016186">
    <property type="entry name" value="C-type_lectin-like/link_sf"/>
</dbReference>
<accession>A0ABY7DSK3</accession>
<dbReference type="Proteomes" id="UP001164746">
    <property type="component" value="Chromosome 3"/>
</dbReference>
<dbReference type="EMBL" id="CP111014">
    <property type="protein sequence ID" value="WAR00680.1"/>
    <property type="molecule type" value="Genomic_DNA"/>
</dbReference>
<dbReference type="Pfam" id="PF01549">
    <property type="entry name" value="ShK"/>
    <property type="match status" value="1"/>
</dbReference>
<feature type="domain" description="ShKT" evidence="3">
    <location>
        <begin position="75"/>
        <end position="112"/>
    </location>
</feature>
<evidence type="ECO:0008006" key="6">
    <source>
        <dbReference type="Google" id="ProtNLM"/>
    </source>
</evidence>
<dbReference type="Gene3D" id="1.10.10.1940">
    <property type="match status" value="1"/>
</dbReference>
<feature type="domain" description="C-type lectin" evidence="2">
    <location>
        <begin position="1"/>
        <end position="66"/>
    </location>
</feature>
<sequence>GECTSVWLDLLVVVDSPGEYNWGDETTPAFSDWADDKPTGKMCTNMNSNCEWTDSSCSYFSRFACQYDLQAPVICADQRSDCAVIAARNNNFCKKEKFTFALVNCRKFCGLCT</sequence>
<evidence type="ECO:0000259" key="2">
    <source>
        <dbReference type="PROSITE" id="PS50041"/>
    </source>
</evidence>
<proteinExistence type="predicted"/>
<dbReference type="InterPro" id="IPR016187">
    <property type="entry name" value="CTDL_fold"/>
</dbReference>
<evidence type="ECO:0000313" key="5">
    <source>
        <dbReference type="Proteomes" id="UP001164746"/>
    </source>
</evidence>
<comment type="caution">
    <text evidence="1">Lacks conserved residue(s) required for the propagation of feature annotation.</text>
</comment>
<dbReference type="PROSITE" id="PS50041">
    <property type="entry name" value="C_TYPE_LECTIN_2"/>
    <property type="match status" value="1"/>
</dbReference>
<dbReference type="PROSITE" id="PS51670">
    <property type="entry name" value="SHKT"/>
    <property type="match status" value="1"/>
</dbReference>
<dbReference type="InterPro" id="IPR003582">
    <property type="entry name" value="ShKT_dom"/>
</dbReference>
<reference evidence="4" key="1">
    <citation type="submission" date="2022-11" db="EMBL/GenBank/DDBJ databases">
        <title>Centuries of genome instability and evolution in soft-shell clam transmissible cancer (bioRxiv).</title>
        <authorList>
            <person name="Hart S.F.M."/>
            <person name="Yonemitsu M.A."/>
            <person name="Giersch R.M."/>
            <person name="Beal B.F."/>
            <person name="Arriagada G."/>
            <person name="Davis B.W."/>
            <person name="Ostrander E.A."/>
            <person name="Goff S.P."/>
            <person name="Metzger M.J."/>
        </authorList>
    </citation>
    <scope>NUCLEOTIDE SEQUENCE</scope>
    <source>
        <strain evidence="4">MELC-2E11</strain>
        <tissue evidence="4">Siphon/mantle</tissue>
    </source>
</reference>
<keyword evidence="5" id="KW-1185">Reference proteome</keyword>
<evidence type="ECO:0000313" key="4">
    <source>
        <dbReference type="EMBL" id="WAR00680.1"/>
    </source>
</evidence>
<organism evidence="4 5">
    <name type="scientific">Mya arenaria</name>
    <name type="common">Soft-shell clam</name>
    <dbReference type="NCBI Taxonomy" id="6604"/>
    <lineage>
        <taxon>Eukaryota</taxon>
        <taxon>Metazoa</taxon>
        <taxon>Spiralia</taxon>
        <taxon>Lophotrochozoa</taxon>
        <taxon>Mollusca</taxon>
        <taxon>Bivalvia</taxon>
        <taxon>Autobranchia</taxon>
        <taxon>Heteroconchia</taxon>
        <taxon>Euheterodonta</taxon>
        <taxon>Imparidentia</taxon>
        <taxon>Neoheterodontei</taxon>
        <taxon>Myida</taxon>
        <taxon>Myoidea</taxon>
        <taxon>Myidae</taxon>
        <taxon>Mya</taxon>
    </lineage>
</organism>
<dbReference type="SUPFAM" id="SSF56436">
    <property type="entry name" value="C-type lectin-like"/>
    <property type="match status" value="1"/>
</dbReference>
<evidence type="ECO:0000259" key="3">
    <source>
        <dbReference type="PROSITE" id="PS51670"/>
    </source>
</evidence>
<name>A0ABY7DSK3_MYAAR</name>
<protein>
    <recommendedName>
        <fullName evidence="6">ShKT domain-containing protein</fullName>
    </recommendedName>
</protein>
<feature type="non-terminal residue" evidence="4">
    <location>
        <position position="1"/>
    </location>
</feature>
<evidence type="ECO:0000256" key="1">
    <source>
        <dbReference type="PROSITE-ProRule" id="PRU01005"/>
    </source>
</evidence>
<dbReference type="Gene3D" id="3.10.100.10">
    <property type="entry name" value="Mannose-Binding Protein A, subunit A"/>
    <property type="match status" value="1"/>
</dbReference>
<gene>
    <name evidence="4" type="ORF">MAR_025052</name>
</gene>